<dbReference type="EMBL" id="JAPDFR010000006">
    <property type="protein sequence ID" value="KAK0385884.1"/>
    <property type="molecule type" value="Genomic_DNA"/>
</dbReference>
<evidence type="ECO:0000256" key="1">
    <source>
        <dbReference type="SAM" id="MobiDB-lite"/>
    </source>
</evidence>
<comment type="caution">
    <text evidence="2">The sequence shown here is derived from an EMBL/GenBank/DDBJ whole genome shotgun (WGS) entry which is preliminary data.</text>
</comment>
<gene>
    <name evidence="2" type="ORF">NLU13_7061</name>
</gene>
<evidence type="ECO:0000313" key="3">
    <source>
        <dbReference type="Proteomes" id="UP001175261"/>
    </source>
</evidence>
<sequence length="487" mass="50834">MVVADAAAAAQGLQPSLRGSSMARQPQAAAASASSSQLQPRDTASNSSSSTSQVGGSSSDAQSSPTSTRGSTAMSGSSSSASAARQNVHSPFMSKSDGSSVVVSLSATTSASHSNASDMFCFSPNDDESDMLDFSSAAHDAILHDVSSALSADDTTFHHHHHHDDFSLDDLGHFSVFEASLPPSQDDGGVGGGLGLSKRVVAPAYGMSKAAPAGGLDHNLILGSDHRLSSLNLSISKRLDSALALGGHESQDTPSRSDATAAPPAAHDHGANQEQHDGPKLLSEALNDTSEFLIIIQSYRNRAERRGSSSWSNSGGGGDHSGEQSSPGPRLGLVNTLNLLSVYLQLVELYDKLFQSSFSFLLQDASAEGVVLDRQEAAAASSLPSIGFSPSLMQQRGGGLQAKVLIHAILHQFENIERTIGLPVDYRVTGKDDDYSGLLREGSAMNLLEAIAGESQPHQAMEGYHAELKSVGSLRTILQRMQIALNM</sequence>
<feature type="compositionally biased region" description="Low complexity" evidence="1">
    <location>
        <begin position="1"/>
        <end position="10"/>
    </location>
</feature>
<accession>A0AA39GG42</accession>
<feature type="region of interest" description="Disordered" evidence="1">
    <location>
        <begin position="306"/>
        <end position="329"/>
    </location>
</feature>
<feature type="compositionally biased region" description="Basic and acidic residues" evidence="1">
    <location>
        <begin position="266"/>
        <end position="277"/>
    </location>
</feature>
<protein>
    <submittedName>
        <fullName evidence="2">Uncharacterized protein</fullName>
    </submittedName>
</protein>
<name>A0AA39GG42_SARSR</name>
<dbReference type="AlphaFoldDB" id="A0AA39GG42"/>
<feature type="compositionally biased region" description="Low complexity" evidence="1">
    <location>
        <begin position="20"/>
        <end position="85"/>
    </location>
</feature>
<feature type="region of interest" description="Disordered" evidence="1">
    <location>
        <begin position="246"/>
        <end position="277"/>
    </location>
</feature>
<reference evidence="2" key="1">
    <citation type="submission" date="2022-10" db="EMBL/GenBank/DDBJ databases">
        <title>Determination and structural analysis of whole genome sequence of Sarocladium strictum F4-1.</title>
        <authorList>
            <person name="Hu L."/>
            <person name="Jiang Y."/>
        </authorList>
    </citation>
    <scope>NUCLEOTIDE SEQUENCE</scope>
    <source>
        <strain evidence="2">F4-1</strain>
    </source>
</reference>
<proteinExistence type="predicted"/>
<evidence type="ECO:0000313" key="2">
    <source>
        <dbReference type="EMBL" id="KAK0385884.1"/>
    </source>
</evidence>
<keyword evidence="3" id="KW-1185">Reference proteome</keyword>
<organism evidence="2 3">
    <name type="scientific">Sarocladium strictum</name>
    <name type="common">Black bundle disease fungus</name>
    <name type="synonym">Acremonium strictum</name>
    <dbReference type="NCBI Taxonomy" id="5046"/>
    <lineage>
        <taxon>Eukaryota</taxon>
        <taxon>Fungi</taxon>
        <taxon>Dikarya</taxon>
        <taxon>Ascomycota</taxon>
        <taxon>Pezizomycotina</taxon>
        <taxon>Sordariomycetes</taxon>
        <taxon>Hypocreomycetidae</taxon>
        <taxon>Hypocreales</taxon>
        <taxon>Sarocladiaceae</taxon>
        <taxon>Sarocladium</taxon>
    </lineage>
</organism>
<feature type="region of interest" description="Disordered" evidence="1">
    <location>
        <begin position="1"/>
        <end position="96"/>
    </location>
</feature>
<dbReference type="Proteomes" id="UP001175261">
    <property type="component" value="Unassembled WGS sequence"/>
</dbReference>